<keyword evidence="2" id="KW-0808">Transferase</keyword>
<dbReference type="Gene3D" id="3.40.630.30">
    <property type="match status" value="1"/>
</dbReference>
<evidence type="ECO:0000259" key="1">
    <source>
        <dbReference type="PROSITE" id="PS51186"/>
    </source>
</evidence>
<dbReference type="PANTHER" id="PTHR43617">
    <property type="entry name" value="L-AMINO ACID N-ACETYLTRANSFERASE"/>
    <property type="match status" value="1"/>
</dbReference>
<dbReference type="GO" id="GO:0016747">
    <property type="term" value="F:acyltransferase activity, transferring groups other than amino-acyl groups"/>
    <property type="evidence" value="ECO:0007669"/>
    <property type="project" value="InterPro"/>
</dbReference>
<organism evidence="2 3">
    <name type="scientific">Mesorhizobium temperatum</name>
    <dbReference type="NCBI Taxonomy" id="241416"/>
    <lineage>
        <taxon>Bacteria</taxon>
        <taxon>Pseudomonadati</taxon>
        <taxon>Pseudomonadota</taxon>
        <taxon>Alphaproteobacteria</taxon>
        <taxon>Hyphomicrobiales</taxon>
        <taxon>Phyllobacteriaceae</taxon>
        <taxon>Mesorhizobium</taxon>
    </lineage>
</organism>
<dbReference type="SUPFAM" id="SSF55729">
    <property type="entry name" value="Acyl-CoA N-acyltransferases (Nat)"/>
    <property type="match status" value="1"/>
</dbReference>
<dbReference type="OrthoDB" id="7572372at2"/>
<protein>
    <submittedName>
        <fullName evidence="2">GNAT family N-acetyltransferase</fullName>
    </submittedName>
</protein>
<dbReference type="InterPro" id="IPR016181">
    <property type="entry name" value="Acyl_CoA_acyltransferase"/>
</dbReference>
<gene>
    <name evidence="2" type="ORF">CIT26_19415</name>
</gene>
<dbReference type="EMBL" id="NPKJ01000053">
    <property type="protein sequence ID" value="PAQ08131.1"/>
    <property type="molecule type" value="Genomic_DNA"/>
</dbReference>
<sequence>MAIHIRVARPADSEACGRIIYEAFQGIAERHGFSPDFQAVETATQLAQSFIAHPSIFGVVAEEDGSVVGSNFLAEGDAIRGVGPITVDPRRQGGGIGRCLMAAVLERGSGAAGIRLLQDAFNMRSVSLYASLGFDVREPVLVMTGRPSSEPGSGITVRRMTERDLDACNALCARIHGFSRASELADAMRLLAPMVSERDGIVTGYLTAPTFWIANHGLAETEADMRALILGTGAANAEPLSFLLPVRQARLFRWCLSEGLKAAKPMTLMTIGEYRTPEGSYIPSVFY</sequence>
<name>A0A271LJ29_9HYPH</name>
<comment type="caution">
    <text evidence="2">The sequence shown here is derived from an EMBL/GenBank/DDBJ whole genome shotgun (WGS) entry which is preliminary data.</text>
</comment>
<proteinExistence type="predicted"/>
<evidence type="ECO:0000313" key="2">
    <source>
        <dbReference type="EMBL" id="PAQ08131.1"/>
    </source>
</evidence>
<reference evidence="2 3" key="1">
    <citation type="submission" date="2017-08" db="EMBL/GenBank/DDBJ databases">
        <title>Mesorhizobium wenxinae sp. nov., a novel rhizobial species isolated from root nodules of chickpea (Cicer arietinum L.).</title>
        <authorList>
            <person name="Zhang J."/>
        </authorList>
    </citation>
    <scope>NUCLEOTIDE SEQUENCE [LARGE SCALE GENOMIC DNA]</scope>
    <source>
        <strain evidence="2 3">SDW018</strain>
    </source>
</reference>
<keyword evidence="3" id="KW-1185">Reference proteome</keyword>
<evidence type="ECO:0000313" key="3">
    <source>
        <dbReference type="Proteomes" id="UP000216442"/>
    </source>
</evidence>
<dbReference type="PROSITE" id="PS51186">
    <property type="entry name" value="GNAT"/>
    <property type="match status" value="1"/>
</dbReference>
<dbReference type="Pfam" id="PF13508">
    <property type="entry name" value="Acetyltransf_7"/>
    <property type="match status" value="1"/>
</dbReference>
<dbReference type="CDD" id="cd04301">
    <property type="entry name" value="NAT_SF"/>
    <property type="match status" value="1"/>
</dbReference>
<accession>A0A271LJ29</accession>
<dbReference type="RefSeq" id="WP_095494077.1">
    <property type="nucleotide sequence ID" value="NZ_NPKJ01000053.1"/>
</dbReference>
<dbReference type="Proteomes" id="UP000216442">
    <property type="component" value="Unassembled WGS sequence"/>
</dbReference>
<dbReference type="AlphaFoldDB" id="A0A271LJ29"/>
<feature type="domain" description="N-acetyltransferase" evidence="1">
    <location>
        <begin position="3"/>
        <end position="162"/>
    </location>
</feature>
<dbReference type="InterPro" id="IPR000182">
    <property type="entry name" value="GNAT_dom"/>
</dbReference>
<dbReference type="InterPro" id="IPR050276">
    <property type="entry name" value="MshD_Acetyltransferase"/>
</dbReference>